<dbReference type="Pfam" id="PF09588">
    <property type="entry name" value="YqaJ"/>
    <property type="match status" value="1"/>
</dbReference>
<keyword evidence="1" id="KW-0863">Zinc-finger</keyword>
<evidence type="ECO:0000256" key="1">
    <source>
        <dbReference type="PROSITE-ProRule" id="PRU00325"/>
    </source>
</evidence>
<keyword evidence="1" id="KW-0479">Metal-binding</keyword>
<organism evidence="3 4">
    <name type="scientific">Diabrotica balteata</name>
    <name type="common">Banded cucumber beetle</name>
    <dbReference type="NCBI Taxonomy" id="107213"/>
    <lineage>
        <taxon>Eukaryota</taxon>
        <taxon>Metazoa</taxon>
        <taxon>Ecdysozoa</taxon>
        <taxon>Arthropoda</taxon>
        <taxon>Hexapoda</taxon>
        <taxon>Insecta</taxon>
        <taxon>Pterygota</taxon>
        <taxon>Neoptera</taxon>
        <taxon>Endopterygota</taxon>
        <taxon>Coleoptera</taxon>
        <taxon>Polyphaga</taxon>
        <taxon>Cucujiformia</taxon>
        <taxon>Chrysomeloidea</taxon>
        <taxon>Chrysomelidae</taxon>
        <taxon>Galerucinae</taxon>
        <taxon>Diabroticina</taxon>
        <taxon>Diabroticites</taxon>
        <taxon>Diabrotica</taxon>
    </lineage>
</organism>
<accession>A0A9N9TGN4</accession>
<dbReference type="PANTHER" id="PTHR39953:SF1">
    <property type="entry name" value="RE54151P"/>
    <property type="match status" value="1"/>
</dbReference>
<name>A0A9N9TGN4_DIABA</name>
<dbReference type="Pfam" id="PF04434">
    <property type="entry name" value="SWIM"/>
    <property type="match status" value="1"/>
</dbReference>
<sequence length="355" mass="40891">MKDKTYNVEIMLNKSWKITAANCSCPRGIKCHHIATLALFGHYNISITDKSCTWNIPVQSKTETKTAETLYPPRPYKAINRKMSCNESEQLKTKLSSFGNTVGFTWFLQEERQEAESIDIPLIEDIIYSEEMKNSIDKNAHFLKCCQINDATIKKIAHETRGQVLNEKWFLARKYRITSSNFGTIISCCKRNKYPESLFKTLVGAYNLDGIKSIQWGRTHENSGIEYLRNTLNLDVQPTGIWLTMSGLLGASPDGLIGDDGIVEVKCPYTFRNEKLSEKLKNSDKYIISYNNQNEVLINTGHAYYHQIQGCLHILGRQNYFKVKIIQKQKVHKEYLRTQYSTLFNEFSMYLNVNA</sequence>
<dbReference type="InterPro" id="IPR011335">
    <property type="entry name" value="Restrct_endonuc-II-like"/>
</dbReference>
<evidence type="ECO:0000313" key="4">
    <source>
        <dbReference type="Proteomes" id="UP001153709"/>
    </source>
</evidence>
<evidence type="ECO:0000313" key="3">
    <source>
        <dbReference type="EMBL" id="CAG9841171.1"/>
    </source>
</evidence>
<dbReference type="Gene3D" id="3.90.320.10">
    <property type="match status" value="1"/>
</dbReference>
<protein>
    <recommendedName>
        <fullName evidence="2">SWIM-type domain-containing protein</fullName>
    </recommendedName>
</protein>
<dbReference type="GO" id="GO:0006281">
    <property type="term" value="P:DNA repair"/>
    <property type="evidence" value="ECO:0007669"/>
    <property type="project" value="UniProtKB-ARBA"/>
</dbReference>
<keyword evidence="1" id="KW-0862">Zinc</keyword>
<dbReference type="InterPro" id="IPR011604">
    <property type="entry name" value="PDDEXK-like_dom_sf"/>
</dbReference>
<evidence type="ECO:0000259" key="2">
    <source>
        <dbReference type="PROSITE" id="PS50966"/>
    </source>
</evidence>
<keyword evidence="4" id="KW-1185">Reference proteome</keyword>
<dbReference type="SUPFAM" id="SSF52980">
    <property type="entry name" value="Restriction endonuclease-like"/>
    <property type="match status" value="1"/>
</dbReference>
<gene>
    <name evidence="3" type="ORF">DIABBA_LOCUS13758</name>
</gene>
<dbReference type="Proteomes" id="UP001153709">
    <property type="component" value="Chromosome 9"/>
</dbReference>
<feature type="domain" description="SWIM-type" evidence="2">
    <location>
        <begin position="6"/>
        <end position="42"/>
    </location>
</feature>
<dbReference type="InterPro" id="IPR019080">
    <property type="entry name" value="YqaJ_viral_recombinase"/>
</dbReference>
<dbReference type="PANTHER" id="PTHR39953">
    <property type="entry name" value="RE54151P"/>
    <property type="match status" value="1"/>
</dbReference>
<dbReference type="EMBL" id="OU898284">
    <property type="protein sequence ID" value="CAG9841171.1"/>
    <property type="molecule type" value="Genomic_DNA"/>
</dbReference>
<proteinExistence type="predicted"/>
<dbReference type="OrthoDB" id="6108535at2759"/>
<dbReference type="GO" id="GO:0008270">
    <property type="term" value="F:zinc ion binding"/>
    <property type="evidence" value="ECO:0007669"/>
    <property type="project" value="UniProtKB-KW"/>
</dbReference>
<dbReference type="AlphaFoldDB" id="A0A9N9TGN4"/>
<reference evidence="3" key="1">
    <citation type="submission" date="2022-01" db="EMBL/GenBank/DDBJ databases">
        <authorList>
            <person name="King R."/>
        </authorList>
    </citation>
    <scope>NUCLEOTIDE SEQUENCE</scope>
</reference>
<dbReference type="InterPro" id="IPR007527">
    <property type="entry name" value="Znf_SWIM"/>
</dbReference>
<dbReference type="CDD" id="cd22343">
    <property type="entry name" value="PDDEXK_lambda_exonuclease-like"/>
    <property type="match status" value="1"/>
</dbReference>
<dbReference type="PROSITE" id="PS50966">
    <property type="entry name" value="ZF_SWIM"/>
    <property type="match status" value="1"/>
</dbReference>